<evidence type="ECO:0000313" key="2">
    <source>
        <dbReference type="Proteomes" id="UP000006291"/>
    </source>
</evidence>
<dbReference type="EMBL" id="JN797796">
    <property type="protein sequence ID" value="AEW47349.1"/>
    <property type="molecule type" value="Genomic_DNA"/>
</dbReference>
<accession>J9PRG5</accession>
<protein>
    <submittedName>
        <fullName evidence="1">Uncharacterized protein</fullName>
    </submittedName>
</protein>
<dbReference type="Proteomes" id="UP000006291">
    <property type="component" value="Segment"/>
</dbReference>
<organism evidence="1 2">
    <name type="scientific">Bacillus phage B5S</name>
    <dbReference type="NCBI Taxonomy" id="1126949"/>
    <lineage>
        <taxon>Viruses</taxon>
        <taxon>Duplodnaviria</taxon>
        <taxon>Heunggongvirae</taxon>
        <taxon>Uroviricota</taxon>
        <taxon>Caudoviricetes</taxon>
        <taxon>Herelleviridae</taxon>
        <taxon>Bastillevirinae</taxon>
        <taxon>Bequatrovirus</taxon>
        <taxon>Bequatrovirus B4</taxon>
    </lineage>
</organism>
<name>J9PRG5_9CAUD</name>
<reference evidence="1 2" key="1">
    <citation type="submission" date="2011-09" db="EMBL/GenBank/DDBJ databases">
        <title>Complete Genome Sequence of Bacillus cereus Bacteriophage B5S.</title>
        <authorList>
            <person name="Lee J.-H."/>
            <person name="Shin H."/>
            <person name="Son B."/>
            <person name="Ryu S."/>
        </authorList>
    </citation>
    <scope>NUCLEOTIDE SEQUENCE [LARGE SCALE GENOMIC DNA]</scope>
</reference>
<proteinExistence type="predicted"/>
<sequence length="54" mass="6337">MYEVIWWLEGDDFSSSVPAKTRTEAIERAQRAYDNGAIKVQVKETIYTIKRKDE</sequence>
<gene>
    <name evidence="1" type="ORF">B5S_0115</name>
</gene>
<evidence type="ECO:0000313" key="1">
    <source>
        <dbReference type="EMBL" id="AEW47349.1"/>
    </source>
</evidence>